<dbReference type="Pfam" id="PF10431">
    <property type="entry name" value="ClpB_D2-small"/>
    <property type="match status" value="1"/>
</dbReference>
<evidence type="ECO:0000259" key="3">
    <source>
        <dbReference type="SMART" id="SM01086"/>
    </source>
</evidence>
<protein>
    <recommendedName>
        <fullName evidence="3">Clp ATPase C-terminal domain-containing protein</fullName>
    </recommendedName>
</protein>
<dbReference type="GO" id="GO:0005737">
    <property type="term" value="C:cytoplasm"/>
    <property type="evidence" value="ECO:0007669"/>
    <property type="project" value="TreeGrafter"/>
</dbReference>
<evidence type="ECO:0000313" key="5">
    <source>
        <dbReference type="Proteomes" id="UP000769156"/>
    </source>
</evidence>
<comment type="caution">
    <text evidence="4">The sequence shown here is derived from an EMBL/GenBank/DDBJ whole genome shotgun (WGS) entry which is preliminary data.</text>
</comment>
<dbReference type="InterPro" id="IPR050130">
    <property type="entry name" value="ClpA_ClpB"/>
</dbReference>
<keyword evidence="2" id="KW-0067">ATP-binding</keyword>
<name>A0A921I2S7_9FIRM</name>
<evidence type="ECO:0000256" key="2">
    <source>
        <dbReference type="ARBA" id="ARBA00022840"/>
    </source>
</evidence>
<dbReference type="SUPFAM" id="SSF52540">
    <property type="entry name" value="P-loop containing nucleoside triphosphate hydrolases"/>
    <property type="match status" value="1"/>
</dbReference>
<gene>
    <name evidence="4" type="ORF">K8V82_06215</name>
</gene>
<dbReference type="GO" id="GO:0034605">
    <property type="term" value="P:cellular response to heat"/>
    <property type="evidence" value="ECO:0007669"/>
    <property type="project" value="TreeGrafter"/>
</dbReference>
<dbReference type="InterPro" id="IPR027417">
    <property type="entry name" value="P-loop_NTPase"/>
</dbReference>
<reference evidence="4" key="1">
    <citation type="journal article" date="2021" name="PeerJ">
        <title>Extensive microbial diversity within the chicken gut microbiome revealed by metagenomics and culture.</title>
        <authorList>
            <person name="Gilroy R."/>
            <person name="Ravi A."/>
            <person name="Getino M."/>
            <person name="Pursley I."/>
            <person name="Horton D.L."/>
            <person name="Alikhan N.F."/>
            <person name="Baker D."/>
            <person name="Gharbi K."/>
            <person name="Hall N."/>
            <person name="Watson M."/>
            <person name="Adriaenssens E.M."/>
            <person name="Foster-Nyarko E."/>
            <person name="Jarju S."/>
            <person name="Secka A."/>
            <person name="Antonio M."/>
            <person name="Oren A."/>
            <person name="Chaudhuri R.R."/>
            <person name="La Ragione R."/>
            <person name="Hildebrand F."/>
            <person name="Pallen M.J."/>
        </authorList>
    </citation>
    <scope>NUCLEOTIDE SEQUENCE</scope>
    <source>
        <strain evidence="4">ChiSjej5B23-16112</strain>
    </source>
</reference>
<dbReference type="GO" id="GO:0005524">
    <property type="term" value="F:ATP binding"/>
    <property type="evidence" value="ECO:0007669"/>
    <property type="project" value="UniProtKB-KW"/>
</dbReference>
<dbReference type="EMBL" id="DYVY01000098">
    <property type="protein sequence ID" value="HJF94371.1"/>
    <property type="molecule type" value="Genomic_DNA"/>
</dbReference>
<dbReference type="Proteomes" id="UP000769156">
    <property type="component" value="Unassembled WGS sequence"/>
</dbReference>
<dbReference type="PANTHER" id="PTHR11638:SF18">
    <property type="entry name" value="HEAT SHOCK PROTEIN 104"/>
    <property type="match status" value="1"/>
</dbReference>
<organism evidence="4 5">
    <name type="scientific">Lachnoclostridium phocaeense</name>
    <dbReference type="NCBI Taxonomy" id="1871021"/>
    <lineage>
        <taxon>Bacteria</taxon>
        <taxon>Bacillati</taxon>
        <taxon>Bacillota</taxon>
        <taxon>Clostridia</taxon>
        <taxon>Lachnospirales</taxon>
        <taxon>Lachnospiraceae</taxon>
    </lineage>
</organism>
<keyword evidence="1" id="KW-0547">Nucleotide-binding</keyword>
<proteinExistence type="predicted"/>
<reference evidence="4" key="2">
    <citation type="submission" date="2021-09" db="EMBL/GenBank/DDBJ databases">
        <authorList>
            <person name="Gilroy R."/>
        </authorList>
    </citation>
    <scope>NUCLEOTIDE SEQUENCE</scope>
    <source>
        <strain evidence="4">ChiSjej5B23-16112</strain>
    </source>
</reference>
<dbReference type="Gene3D" id="1.10.8.60">
    <property type="match status" value="1"/>
</dbReference>
<dbReference type="RefSeq" id="WP_303180876.1">
    <property type="nucleotide sequence ID" value="NZ_CAUGIN010000004.1"/>
</dbReference>
<feature type="domain" description="Clp ATPase C-terminal" evidence="3">
    <location>
        <begin position="3"/>
        <end position="75"/>
    </location>
</feature>
<dbReference type="PANTHER" id="PTHR11638">
    <property type="entry name" value="ATP-DEPENDENT CLP PROTEASE"/>
    <property type="match status" value="1"/>
</dbReference>
<evidence type="ECO:0000256" key="1">
    <source>
        <dbReference type="ARBA" id="ARBA00022741"/>
    </source>
</evidence>
<dbReference type="AlphaFoldDB" id="A0A921I2S7"/>
<dbReference type="InterPro" id="IPR019489">
    <property type="entry name" value="Clp_ATPase_C"/>
</dbReference>
<accession>A0A921I2S7</accession>
<dbReference type="GO" id="GO:0016887">
    <property type="term" value="F:ATP hydrolysis activity"/>
    <property type="evidence" value="ECO:0007669"/>
    <property type="project" value="TreeGrafter"/>
</dbReference>
<dbReference type="SMART" id="SM01086">
    <property type="entry name" value="ClpB_D2-small"/>
    <property type="match status" value="1"/>
</dbReference>
<evidence type="ECO:0000313" key="4">
    <source>
        <dbReference type="EMBL" id="HJF94371.1"/>
    </source>
</evidence>
<sequence length="95" mass="10659">MKVNLEVYSQRGLQITDRAVDVLAQEGFDPVYGARPLRRAIQSALQNKVADKLLEEDFDAERIIVVDAEGEKICLTVSGEESPVQEKQEEQLEKA</sequence>